<dbReference type="Proteomes" id="UP000177052">
    <property type="component" value="Unassembled WGS sequence"/>
</dbReference>
<dbReference type="Gene3D" id="3.30.460.40">
    <property type="match status" value="1"/>
</dbReference>
<dbReference type="SUPFAM" id="SSF81301">
    <property type="entry name" value="Nucleotidyltransferase"/>
    <property type="match status" value="1"/>
</dbReference>
<evidence type="ECO:0000313" key="2">
    <source>
        <dbReference type="Proteomes" id="UP000177052"/>
    </source>
</evidence>
<sequence>MQISIFEEVKQLNFPFGSYAVVGGGVMEAHGIRNHGDVDIIVTREFFEKLKNHGWELVHGKNNVIKKGNYEIDVDFKYGDYQPDHEGLIRDAEIIKGVPFMRLEELIKFKKALGRDKDKKDIALVKRYLIKQKI</sequence>
<organism evidence="1 2">
    <name type="scientific">Candidatus Nomurabacteria bacterium RIFCSPHIGHO2_12_FULL_37_29</name>
    <dbReference type="NCBI Taxonomy" id="1801759"/>
    <lineage>
        <taxon>Bacteria</taxon>
        <taxon>Candidatus Nomuraibacteriota</taxon>
    </lineage>
</organism>
<evidence type="ECO:0000313" key="1">
    <source>
        <dbReference type="EMBL" id="OGI79283.1"/>
    </source>
</evidence>
<dbReference type="EMBL" id="MFUJ01000016">
    <property type="protein sequence ID" value="OGI79283.1"/>
    <property type="molecule type" value="Genomic_DNA"/>
</dbReference>
<comment type="caution">
    <text evidence="1">The sequence shown here is derived from an EMBL/GenBank/DDBJ whole genome shotgun (WGS) entry which is preliminary data.</text>
</comment>
<gene>
    <name evidence="1" type="ORF">A3F19_02160</name>
</gene>
<dbReference type="AlphaFoldDB" id="A0A1F6WBJ2"/>
<accession>A0A1F6WBJ2</accession>
<proteinExistence type="predicted"/>
<name>A0A1F6WBJ2_9BACT</name>
<dbReference type="InterPro" id="IPR043519">
    <property type="entry name" value="NT_sf"/>
</dbReference>
<reference evidence="1 2" key="1">
    <citation type="journal article" date="2016" name="Nat. Commun.">
        <title>Thousands of microbial genomes shed light on interconnected biogeochemical processes in an aquifer system.</title>
        <authorList>
            <person name="Anantharaman K."/>
            <person name="Brown C.T."/>
            <person name="Hug L.A."/>
            <person name="Sharon I."/>
            <person name="Castelle C.J."/>
            <person name="Probst A.J."/>
            <person name="Thomas B.C."/>
            <person name="Singh A."/>
            <person name="Wilkins M.J."/>
            <person name="Karaoz U."/>
            <person name="Brodie E.L."/>
            <person name="Williams K.H."/>
            <person name="Hubbard S.S."/>
            <person name="Banfield J.F."/>
        </authorList>
    </citation>
    <scope>NUCLEOTIDE SEQUENCE [LARGE SCALE GENOMIC DNA]</scope>
</reference>
<protein>
    <submittedName>
        <fullName evidence="1">Uncharacterized protein</fullName>
    </submittedName>
</protein>